<dbReference type="RefSeq" id="WP_076957610.1">
    <property type="nucleotide sequence ID" value="NZ_MLCO01000101.1"/>
</dbReference>
<evidence type="ECO:0000313" key="2">
    <source>
        <dbReference type="Proteomes" id="UP000188879"/>
    </source>
</evidence>
<proteinExistence type="predicted"/>
<dbReference type="EMBL" id="MLCO01000101">
    <property type="protein sequence ID" value="ONG53447.1"/>
    <property type="molecule type" value="Genomic_DNA"/>
</dbReference>
<evidence type="ECO:0000313" key="1">
    <source>
        <dbReference type="EMBL" id="ONG53447.1"/>
    </source>
</evidence>
<gene>
    <name evidence="1" type="ORF">BKE38_12085</name>
</gene>
<protein>
    <submittedName>
        <fullName evidence="1">Uncharacterized protein</fullName>
    </submittedName>
</protein>
<accession>A0A1V2H219</accession>
<comment type="caution">
    <text evidence="1">The sequence shown here is derived from an EMBL/GenBank/DDBJ whole genome shotgun (WGS) entry which is preliminary data.</text>
</comment>
<organism evidence="1 2">
    <name type="scientific">Teichococcus deserti</name>
    <dbReference type="NCBI Taxonomy" id="1817963"/>
    <lineage>
        <taxon>Bacteria</taxon>
        <taxon>Pseudomonadati</taxon>
        <taxon>Pseudomonadota</taxon>
        <taxon>Alphaproteobacteria</taxon>
        <taxon>Acetobacterales</taxon>
        <taxon>Roseomonadaceae</taxon>
        <taxon>Roseomonas</taxon>
    </lineage>
</organism>
<dbReference type="OrthoDB" id="7303458at2"/>
<keyword evidence="2" id="KW-1185">Reference proteome</keyword>
<reference evidence="1 2" key="1">
    <citation type="submission" date="2016-10" db="EMBL/GenBank/DDBJ databases">
        <title>Draft Genome sequence of Roseomonas sp. strain M3.</title>
        <authorList>
            <person name="Subhash Y."/>
            <person name="Lee S."/>
        </authorList>
    </citation>
    <scope>NUCLEOTIDE SEQUENCE [LARGE SCALE GENOMIC DNA]</scope>
    <source>
        <strain evidence="1 2">M3</strain>
    </source>
</reference>
<name>A0A1V2H219_9PROT</name>
<sequence length="211" mass="23513">MARNAFALRTAVFVQQHLSAEARSAALARAARKGLAGLIAAGRAVETYDLLVDGQLGRTEDQVRPDGVIVYRFQRIGEAAKAAVDFLKRRSPVLTGNYQDSFHIAVNGRSIRAEAFDPKMVPGEAELLIFNRQPYSRLVDSQRAGNQAVKFRSEPHLFDDAARAMKRRFRELDIQSLYTVTFPGQYRLLTGARAGQRVASPGLVIRRNKDR</sequence>
<dbReference type="AlphaFoldDB" id="A0A1V2H219"/>
<dbReference type="Proteomes" id="UP000188879">
    <property type="component" value="Unassembled WGS sequence"/>
</dbReference>